<dbReference type="InterPro" id="IPR029063">
    <property type="entry name" value="SAM-dependent_MTases_sf"/>
</dbReference>
<proteinExistence type="predicted"/>
<dbReference type="GO" id="GO:0009007">
    <property type="term" value="F:site-specific DNA-methyltransferase (adenine-specific) activity"/>
    <property type="evidence" value="ECO:0007669"/>
    <property type="project" value="UniProtKB-EC"/>
</dbReference>
<evidence type="ECO:0000256" key="4">
    <source>
        <dbReference type="ARBA" id="ARBA00022691"/>
    </source>
</evidence>
<evidence type="ECO:0000256" key="3">
    <source>
        <dbReference type="ARBA" id="ARBA00022679"/>
    </source>
</evidence>
<keyword evidence="2" id="KW-0489">Methyltransferase</keyword>
<dbReference type="EC" id="2.1.1.72" evidence="1"/>
<evidence type="ECO:0000256" key="5">
    <source>
        <dbReference type="ARBA" id="ARBA00047942"/>
    </source>
</evidence>
<sequence length="660" mass="72501">MASDASGWYARLDHVCPDRGEQLSGWLDSWEEAVAHGAPIAATLPNNWPTLPAGLLSEPGAVLEHLLSRYEAVKDGRSPRGAYSTPSKLVHAVLVDELKGTRSKTSNSPPATLSLAAMPPGFREYAERLNESVVGNVDEADDEAVEAGERTHSGIPLPFADPAVAGGVVPSRAIKIHALRSEGSTPSEIRDDTLRLLHGMQMVDSSETAVACTRRRLFLTLARLGLVDLDGEGDEAMIGRSEAECILEGSVRCADALRGDWPWDEAPRLLVSRPPWLRIKDRFRGHPEGSEMRKRLSKSLRGAVESDGSPRFEALRGNVNLYRLFLERSMSLVGDSGRLRMIVPDALLREKSSVALRKLMVDSNQWVSSWSFPEPQGVFPGASQGVLVIGLTISGRTEMMTSFGPLEIQDLSARVGLDNKAPFLEMERGPWSVWTDMTWAVPRMPRDRYDRNAVLKAIGDLADQPRLGEEGNWLNPTDRPIRVRVGEIDQTNWSGDISDWRPESEGTPFIRGAHFHLEGGEVSIKHPAYDTNLEDGCIERSQARWSGRIEPAGVSRVACQAIVNTQKGRRLRWAVVPPDCVLGNSVNFLQLPEAVLDNLAEEHGSVDEGLLFVAAQLNSEGLDLWSRAWAANNNVNNYEIESLPLPSPYTEGALNYALGQ</sequence>
<dbReference type="Gene3D" id="3.40.50.150">
    <property type="entry name" value="Vaccinia Virus protein VP39"/>
    <property type="match status" value="1"/>
</dbReference>
<dbReference type="SUPFAM" id="SSF53335">
    <property type="entry name" value="S-adenosyl-L-methionine-dependent methyltransferases"/>
    <property type="match status" value="1"/>
</dbReference>
<reference evidence="7" key="1">
    <citation type="journal article" date="2014" name="Genome Biol. Evol.">
        <title>Pangenome evidence for extensive interdomain horizontal transfer affecting lineage core and shell genes in uncultured planktonic thaumarchaeota and euryarchaeota.</title>
        <authorList>
            <person name="Deschamps P."/>
            <person name="Zivanovic Y."/>
            <person name="Moreira D."/>
            <person name="Rodriguez-Valera F."/>
            <person name="Lopez-Garcia P."/>
        </authorList>
    </citation>
    <scope>NUCLEOTIDE SEQUENCE</scope>
</reference>
<keyword evidence="4" id="KW-0949">S-adenosyl-L-methionine</keyword>
<keyword evidence="3" id="KW-0808">Transferase</keyword>
<dbReference type="AlphaFoldDB" id="A0A075FME7"/>
<dbReference type="Pfam" id="PF07669">
    <property type="entry name" value="Eco57I"/>
    <property type="match status" value="1"/>
</dbReference>
<comment type="catalytic activity">
    <reaction evidence="5">
        <text>a 2'-deoxyadenosine in DNA + S-adenosyl-L-methionine = an N(6)-methyl-2'-deoxyadenosine in DNA + S-adenosyl-L-homocysteine + H(+)</text>
        <dbReference type="Rhea" id="RHEA:15197"/>
        <dbReference type="Rhea" id="RHEA-COMP:12418"/>
        <dbReference type="Rhea" id="RHEA-COMP:12419"/>
        <dbReference type="ChEBI" id="CHEBI:15378"/>
        <dbReference type="ChEBI" id="CHEBI:57856"/>
        <dbReference type="ChEBI" id="CHEBI:59789"/>
        <dbReference type="ChEBI" id="CHEBI:90615"/>
        <dbReference type="ChEBI" id="CHEBI:90616"/>
        <dbReference type="EC" id="2.1.1.72"/>
    </reaction>
</comment>
<protein>
    <recommendedName>
        <fullName evidence="1">site-specific DNA-methyltransferase (adenine-specific)</fullName>
        <ecNumber evidence="1">2.1.1.72</ecNumber>
    </recommendedName>
</protein>
<dbReference type="PANTHER" id="PTHR33841">
    <property type="entry name" value="DNA METHYLTRANSFERASE YEEA-RELATED"/>
    <property type="match status" value="1"/>
</dbReference>
<dbReference type="GO" id="GO:0006304">
    <property type="term" value="P:DNA modification"/>
    <property type="evidence" value="ECO:0007669"/>
    <property type="project" value="InterPro"/>
</dbReference>
<dbReference type="InterPro" id="IPR050953">
    <property type="entry name" value="N4_N6_ade-DNA_methylase"/>
</dbReference>
<dbReference type="GO" id="GO:0032259">
    <property type="term" value="P:methylation"/>
    <property type="evidence" value="ECO:0007669"/>
    <property type="project" value="UniProtKB-KW"/>
</dbReference>
<feature type="domain" description="Type II methyltransferase M.TaqI-like" evidence="6">
    <location>
        <begin position="314"/>
        <end position="379"/>
    </location>
</feature>
<dbReference type="PANTHER" id="PTHR33841:SF1">
    <property type="entry name" value="DNA METHYLTRANSFERASE A"/>
    <property type="match status" value="1"/>
</dbReference>
<evidence type="ECO:0000256" key="1">
    <source>
        <dbReference type="ARBA" id="ARBA00011900"/>
    </source>
</evidence>
<evidence type="ECO:0000313" key="7">
    <source>
        <dbReference type="EMBL" id="AIE92720.1"/>
    </source>
</evidence>
<dbReference type="EMBL" id="KF900374">
    <property type="protein sequence ID" value="AIE92720.1"/>
    <property type="molecule type" value="Genomic_DNA"/>
</dbReference>
<organism evidence="7">
    <name type="scientific">uncultured marine group II/III euryarchaeote AD1000_26_F08</name>
    <dbReference type="NCBI Taxonomy" id="1457745"/>
    <lineage>
        <taxon>Archaea</taxon>
        <taxon>Methanobacteriati</taxon>
        <taxon>Methanobacteriota</taxon>
        <taxon>environmental samples</taxon>
    </lineage>
</organism>
<evidence type="ECO:0000256" key="2">
    <source>
        <dbReference type="ARBA" id="ARBA00022603"/>
    </source>
</evidence>
<accession>A0A075FME7</accession>
<dbReference type="InterPro" id="IPR011639">
    <property type="entry name" value="MethylTrfase_TaqI-like_dom"/>
</dbReference>
<evidence type="ECO:0000259" key="6">
    <source>
        <dbReference type="Pfam" id="PF07669"/>
    </source>
</evidence>
<name>A0A075FME7_9EURY</name>